<keyword evidence="1" id="KW-0732">Signal</keyword>
<keyword evidence="2" id="KW-0472">Membrane</keyword>
<dbReference type="AlphaFoldDB" id="A0A151ZGJ3"/>
<organism evidence="2 3">
    <name type="scientific">Tieghemostelium lacteum</name>
    <name type="common">Slime mold</name>
    <name type="synonym">Dictyostelium lacteum</name>
    <dbReference type="NCBI Taxonomy" id="361077"/>
    <lineage>
        <taxon>Eukaryota</taxon>
        <taxon>Amoebozoa</taxon>
        <taxon>Evosea</taxon>
        <taxon>Eumycetozoa</taxon>
        <taxon>Dictyostelia</taxon>
        <taxon>Dictyosteliales</taxon>
        <taxon>Raperosteliaceae</taxon>
        <taxon>Tieghemostelium</taxon>
    </lineage>
</organism>
<dbReference type="PANTHER" id="PTHR33459:SF8">
    <property type="entry name" value="TRANSMEMBRANE PROTEIN"/>
    <property type="match status" value="1"/>
</dbReference>
<evidence type="ECO:0000313" key="2">
    <source>
        <dbReference type="EMBL" id="KYQ93098.1"/>
    </source>
</evidence>
<accession>A0A151ZGJ3</accession>
<dbReference type="Proteomes" id="UP000076078">
    <property type="component" value="Unassembled WGS sequence"/>
</dbReference>
<dbReference type="InterPro" id="IPR052326">
    <property type="entry name" value="Diff-Dev_Assoc_Protein"/>
</dbReference>
<gene>
    <name evidence="2" type="ORF">DLAC_05723</name>
</gene>
<dbReference type="InParanoid" id="A0A151ZGJ3"/>
<evidence type="ECO:0000313" key="3">
    <source>
        <dbReference type="Proteomes" id="UP000076078"/>
    </source>
</evidence>
<dbReference type="OMA" id="RIPFFYD"/>
<name>A0A151ZGJ3_TIELA</name>
<proteinExistence type="predicted"/>
<feature type="signal peptide" evidence="1">
    <location>
        <begin position="1"/>
        <end position="24"/>
    </location>
</feature>
<dbReference type="OrthoDB" id="17991at2759"/>
<keyword evidence="3" id="KW-1185">Reference proteome</keyword>
<keyword evidence="2" id="KW-0812">Transmembrane</keyword>
<protein>
    <submittedName>
        <fullName evidence="2">Putative transmembrane protein</fullName>
    </submittedName>
</protein>
<dbReference type="EMBL" id="LODT01000028">
    <property type="protein sequence ID" value="KYQ93098.1"/>
    <property type="molecule type" value="Genomic_DNA"/>
</dbReference>
<evidence type="ECO:0000256" key="1">
    <source>
        <dbReference type="SAM" id="SignalP"/>
    </source>
</evidence>
<reference evidence="2 3" key="1">
    <citation type="submission" date="2015-12" db="EMBL/GenBank/DDBJ databases">
        <title>Dictyostelia acquired genes for synthesis and detection of signals that induce cell-type specialization by lateral gene transfer from prokaryotes.</title>
        <authorList>
            <person name="Gloeckner G."/>
            <person name="Schaap P."/>
        </authorList>
    </citation>
    <scope>NUCLEOTIDE SEQUENCE [LARGE SCALE GENOMIC DNA]</scope>
    <source>
        <strain evidence="2 3">TK</strain>
    </source>
</reference>
<comment type="caution">
    <text evidence="2">The sequence shown here is derived from an EMBL/GenBank/DDBJ whole genome shotgun (WGS) entry which is preliminary data.</text>
</comment>
<feature type="chain" id="PRO_5007593268" evidence="1">
    <location>
        <begin position="25"/>
        <end position="384"/>
    </location>
</feature>
<sequence length="384" mass="41008">MIKMNCKFINYLFVILVICSIVNCQQCSTDIPLLAIGATCKADQTNICKLGYCNSTTLKCVAQKAKDSACTANNECLTGGCVSSKCGYIGYAFLGDDCVDDSSCVNPTKMECTSNICAFKSGQSCAVATDCANNQYCKVTGATGECLASSDVNGACQSRYDCKENLVCSYSDNTNTTLSCQLPYTKQAGDKCNSEDDPSRIPFFYDCDISKGLMCSNSKCVANSVSQQCSLCMTATDCKGYGESCMCNTNSSEVVELGKAGFCSQGVYITSACKTTFTELMTCAVDNNCPMNQRSLFTQGGCLQTNCNTEACKMSSCFNVADSTSKGFINMVLSACTNYKYTDIQSECSVPITVTPSPLPSSSSSLLPALTLWFICIILAILKI</sequence>
<dbReference type="PANTHER" id="PTHR33459">
    <property type="entry name" value="DD-GDCA PROTEIN"/>
    <property type="match status" value="1"/>
</dbReference>